<dbReference type="HOGENOM" id="CLU_2750693_0_0_9"/>
<protein>
    <submittedName>
        <fullName evidence="2">Uncharacterized protein</fullName>
    </submittedName>
</protein>
<dbReference type="EMBL" id="CP004121">
    <property type="protein sequence ID" value="AGF56913.1"/>
    <property type="molecule type" value="Genomic_DNA"/>
</dbReference>
<dbReference type="Proteomes" id="UP000011728">
    <property type="component" value="Chromosome"/>
</dbReference>
<reference evidence="2 3" key="1">
    <citation type="submission" date="2013-02" db="EMBL/GenBank/DDBJ databases">
        <title>Genome sequence of Clostridium saccharoperbutylacetonicum N1-4(HMT).</title>
        <authorList>
            <person name="Poehlein A."/>
            <person name="Daniel R."/>
        </authorList>
    </citation>
    <scope>NUCLEOTIDE SEQUENCE [LARGE SCALE GENOMIC DNA]</scope>
    <source>
        <strain evidence="3">N1-4(HMT)</strain>
    </source>
</reference>
<dbReference type="AlphaFoldDB" id="M1MKW6"/>
<dbReference type="KEGG" id="csr:Cspa_c31520"/>
<feature type="signal peptide" evidence="1">
    <location>
        <begin position="1"/>
        <end position="26"/>
    </location>
</feature>
<keyword evidence="3" id="KW-1185">Reference proteome</keyword>
<name>M1MKW6_9CLOT</name>
<dbReference type="RefSeq" id="WP_015393231.1">
    <property type="nucleotide sequence ID" value="NC_020291.1"/>
</dbReference>
<proteinExistence type="predicted"/>
<feature type="chain" id="PRO_5004016327" evidence="1">
    <location>
        <begin position="27"/>
        <end position="70"/>
    </location>
</feature>
<evidence type="ECO:0000313" key="2">
    <source>
        <dbReference type="EMBL" id="AGF56913.1"/>
    </source>
</evidence>
<keyword evidence="1" id="KW-0732">Signal</keyword>
<accession>M1MKW6</accession>
<sequence length="70" mass="7930">MKNKLLGVTLSALLLFFSGAPTLVNAAETNQSTKIVNATHEHNWVELYVHNGCHTYMCTICHQRYTVCEY</sequence>
<evidence type="ECO:0000313" key="3">
    <source>
        <dbReference type="Proteomes" id="UP000011728"/>
    </source>
</evidence>
<dbReference type="PATRIC" id="fig|931276.5.peg.3175"/>
<evidence type="ECO:0000256" key="1">
    <source>
        <dbReference type="SAM" id="SignalP"/>
    </source>
</evidence>
<gene>
    <name evidence="2" type="ORF">Cspa_c31520</name>
</gene>
<organism evidence="2 3">
    <name type="scientific">Clostridium saccharoperbutylacetonicum N1-4(HMT)</name>
    <dbReference type="NCBI Taxonomy" id="931276"/>
    <lineage>
        <taxon>Bacteria</taxon>
        <taxon>Bacillati</taxon>
        <taxon>Bacillota</taxon>
        <taxon>Clostridia</taxon>
        <taxon>Eubacteriales</taxon>
        <taxon>Clostridiaceae</taxon>
        <taxon>Clostridium</taxon>
    </lineage>
</organism>
<dbReference type="OrthoDB" id="3711824at2"/>